<dbReference type="PANTHER" id="PTHR30008">
    <property type="entry name" value="EXODEOXYRIBONUCLEASE 7 LARGE SUBUNIT"/>
    <property type="match status" value="1"/>
</dbReference>
<feature type="coiled-coil region" evidence="7">
    <location>
        <begin position="346"/>
        <end position="392"/>
    </location>
</feature>
<comment type="subcellular location">
    <subcellularLocation>
        <location evidence="5 6">Cytoplasm</location>
    </subcellularLocation>
</comment>
<dbReference type="RefSeq" id="WP_266148752.1">
    <property type="nucleotide sequence ID" value="NZ_CP064028.1"/>
</dbReference>
<keyword evidence="1 5" id="KW-0963">Cytoplasm</keyword>
<evidence type="ECO:0000256" key="4">
    <source>
        <dbReference type="ARBA" id="ARBA00022839"/>
    </source>
</evidence>
<evidence type="ECO:0000256" key="5">
    <source>
        <dbReference type="HAMAP-Rule" id="MF_00378"/>
    </source>
</evidence>
<evidence type="ECO:0000259" key="10">
    <source>
        <dbReference type="Pfam" id="PF13742"/>
    </source>
</evidence>
<evidence type="ECO:0000256" key="6">
    <source>
        <dbReference type="RuleBase" id="RU004355"/>
    </source>
</evidence>
<protein>
    <recommendedName>
        <fullName evidence="5">Exodeoxyribonuclease 7 large subunit</fullName>
        <ecNumber evidence="5">3.1.11.6</ecNumber>
    </recommendedName>
    <alternativeName>
        <fullName evidence="5">Exodeoxyribonuclease VII large subunit</fullName>
        <shortName evidence="5">Exonuclease VII large subunit</shortName>
    </alternativeName>
</protein>
<keyword evidence="2 5" id="KW-0540">Nuclease</keyword>
<dbReference type="PANTHER" id="PTHR30008:SF0">
    <property type="entry name" value="EXODEOXYRIBONUCLEASE 7 LARGE SUBUNIT"/>
    <property type="match status" value="1"/>
</dbReference>
<evidence type="ECO:0000256" key="3">
    <source>
        <dbReference type="ARBA" id="ARBA00022801"/>
    </source>
</evidence>
<dbReference type="CDD" id="cd04489">
    <property type="entry name" value="ExoVII_LU_OBF"/>
    <property type="match status" value="1"/>
</dbReference>
<gene>
    <name evidence="5 11" type="primary">xseA</name>
    <name evidence="11" type="ORF">ACFO5W_09460</name>
</gene>
<comment type="similarity">
    <text evidence="5 6">Belongs to the XseA family.</text>
</comment>
<comment type="caution">
    <text evidence="11">The sequence shown here is derived from an EMBL/GenBank/DDBJ whole genome shotgun (WGS) entry which is preliminary data.</text>
</comment>
<feature type="region of interest" description="Disordered" evidence="8">
    <location>
        <begin position="1"/>
        <end position="25"/>
    </location>
</feature>
<evidence type="ECO:0000256" key="7">
    <source>
        <dbReference type="SAM" id="Coils"/>
    </source>
</evidence>
<dbReference type="Pfam" id="PF13742">
    <property type="entry name" value="tRNA_anti_2"/>
    <property type="match status" value="1"/>
</dbReference>
<organism evidence="11 12">
    <name type="scientific">Dyella halodurans</name>
    <dbReference type="NCBI Taxonomy" id="1920171"/>
    <lineage>
        <taxon>Bacteria</taxon>
        <taxon>Pseudomonadati</taxon>
        <taxon>Pseudomonadota</taxon>
        <taxon>Gammaproteobacteria</taxon>
        <taxon>Lysobacterales</taxon>
        <taxon>Rhodanobacteraceae</taxon>
        <taxon>Dyella</taxon>
    </lineage>
</organism>
<comment type="subunit">
    <text evidence="5">Heterooligomer composed of large and small subunits.</text>
</comment>
<evidence type="ECO:0000259" key="9">
    <source>
        <dbReference type="Pfam" id="PF02601"/>
    </source>
</evidence>
<comment type="catalytic activity">
    <reaction evidence="5 6">
        <text>Exonucleolytic cleavage in either 5'- to 3'- or 3'- to 5'-direction to yield nucleoside 5'-phosphates.</text>
        <dbReference type="EC" id="3.1.11.6"/>
    </reaction>
</comment>
<dbReference type="InterPro" id="IPR003753">
    <property type="entry name" value="Exonuc_VII_L"/>
</dbReference>
<evidence type="ECO:0000256" key="1">
    <source>
        <dbReference type="ARBA" id="ARBA00022490"/>
    </source>
</evidence>
<dbReference type="EC" id="3.1.11.6" evidence="5"/>
<keyword evidence="3 5" id="KW-0378">Hydrolase</keyword>
<evidence type="ECO:0000313" key="11">
    <source>
        <dbReference type="EMBL" id="MFC4526854.1"/>
    </source>
</evidence>
<keyword evidence="12" id="KW-1185">Reference proteome</keyword>
<feature type="domain" description="Exonuclease VII large subunit C-terminal" evidence="9">
    <location>
        <begin position="141"/>
        <end position="453"/>
    </location>
</feature>
<dbReference type="Pfam" id="PF02601">
    <property type="entry name" value="Exonuc_VII_L"/>
    <property type="match status" value="1"/>
</dbReference>
<dbReference type="Proteomes" id="UP001595961">
    <property type="component" value="Unassembled WGS sequence"/>
</dbReference>
<feature type="domain" description="OB-fold nucleic acid binding" evidence="10">
    <location>
        <begin position="28"/>
        <end position="118"/>
    </location>
</feature>
<name>A0ABV9C1K7_9GAMM</name>
<keyword evidence="4 5" id="KW-0269">Exonuclease</keyword>
<keyword evidence="7" id="KW-0175">Coiled coil</keyword>
<evidence type="ECO:0000313" key="12">
    <source>
        <dbReference type="Proteomes" id="UP001595961"/>
    </source>
</evidence>
<accession>A0ABV9C1K7</accession>
<feature type="coiled-coil region" evidence="7">
    <location>
        <begin position="282"/>
        <end position="309"/>
    </location>
</feature>
<dbReference type="EMBL" id="JBHSGA010000017">
    <property type="protein sequence ID" value="MFC4526854.1"/>
    <property type="molecule type" value="Genomic_DNA"/>
</dbReference>
<dbReference type="HAMAP" id="MF_00378">
    <property type="entry name" value="Exonuc_7_L"/>
    <property type="match status" value="1"/>
</dbReference>
<dbReference type="NCBIfam" id="TIGR00237">
    <property type="entry name" value="xseA"/>
    <property type="match status" value="1"/>
</dbReference>
<dbReference type="InterPro" id="IPR025824">
    <property type="entry name" value="OB-fold_nuc-bd_dom"/>
</dbReference>
<evidence type="ECO:0000256" key="8">
    <source>
        <dbReference type="SAM" id="MobiDB-lite"/>
    </source>
</evidence>
<reference evidence="12" key="1">
    <citation type="journal article" date="2019" name="Int. J. Syst. Evol. Microbiol.">
        <title>The Global Catalogue of Microorganisms (GCM) 10K type strain sequencing project: providing services to taxonomists for standard genome sequencing and annotation.</title>
        <authorList>
            <consortium name="The Broad Institute Genomics Platform"/>
            <consortium name="The Broad Institute Genome Sequencing Center for Infectious Disease"/>
            <person name="Wu L."/>
            <person name="Ma J."/>
        </authorList>
    </citation>
    <scope>NUCLEOTIDE SEQUENCE [LARGE SCALE GENOMIC DNA]</scope>
    <source>
        <strain evidence="12">CCM 4481</strain>
    </source>
</reference>
<comment type="function">
    <text evidence="5">Bidirectionally degrades single-stranded DNA into large acid-insoluble oligonucleotides, which are then degraded further into small acid-soluble oligonucleotides.</text>
</comment>
<evidence type="ECO:0000256" key="2">
    <source>
        <dbReference type="ARBA" id="ARBA00022722"/>
    </source>
</evidence>
<proteinExistence type="inferred from homology"/>
<sequence length="469" mass="52604">MHASDDNTTDHSSAGQGGSPPRHILTPSSLNRLVRDLLEDALPLIWIEGELSNVARPASGHLYFTLKDSGAQVRCAMFRPKSGWLKFKPVDGLHVLVRARVGLYEPRGEFQLVAEHMELAGEGALQREFEQLKARLDAEGLFDPARKRALPRYARRIGVITSATGAAVRDVLSVMSRRWPLAEVDVLPVPVQGREAPPAIVSMLRKASASGRYDVLLLTRGGGSLEDLWAFNDEQVARAIHASAVPVVSAVGHEIDFSIADFVADLRAPTPSAAAELLVPDAFALRRHLQQLQQRLITLEQRRLQARIQRVDHLFARLQAQRPQARLTRDRERLQHLHRRLVGIQREQAQSRRARLDRVHARLLAQHPRLRLQLLQRRVAELRQRLRQSVERRLERDRLTLQQAGRAMHAVSPLATLERGYSILFDREGKVLRSAQHVEPGTPLRARLADGELPLSVRAGHAGDESIEP</sequence>
<dbReference type="GO" id="GO:0008855">
    <property type="term" value="F:exodeoxyribonuclease VII activity"/>
    <property type="evidence" value="ECO:0007669"/>
    <property type="project" value="UniProtKB-EC"/>
</dbReference>
<dbReference type="InterPro" id="IPR020579">
    <property type="entry name" value="Exonuc_VII_lsu_C"/>
</dbReference>